<comment type="caution">
    <text evidence="2">The sequence shown here is derived from an EMBL/GenBank/DDBJ whole genome shotgun (WGS) entry which is preliminary data.</text>
</comment>
<name>A0A0L7LK53_OPEBR</name>
<dbReference type="PANTHER" id="PTHR45688">
    <property type="match status" value="1"/>
</dbReference>
<dbReference type="PANTHER" id="PTHR45688:SF13">
    <property type="entry name" value="ALANINE--GLYOXYLATE AMINOTRANSFERASE 2-LIKE"/>
    <property type="match status" value="1"/>
</dbReference>
<evidence type="ECO:0000256" key="1">
    <source>
        <dbReference type="ARBA" id="ARBA00008954"/>
    </source>
</evidence>
<dbReference type="STRING" id="104452.A0A0L7LK53"/>
<dbReference type="EMBL" id="JTDY01000802">
    <property type="protein sequence ID" value="KOB75827.1"/>
    <property type="molecule type" value="Genomic_DNA"/>
</dbReference>
<dbReference type="SUPFAM" id="SSF53383">
    <property type="entry name" value="PLP-dependent transferases"/>
    <property type="match status" value="1"/>
</dbReference>
<keyword evidence="2" id="KW-0808">Transferase</keyword>
<dbReference type="Gene3D" id="3.90.1150.10">
    <property type="entry name" value="Aspartate Aminotransferase, domain 1"/>
    <property type="match status" value="1"/>
</dbReference>
<keyword evidence="2" id="KW-0032">Aminotransferase</keyword>
<sequence>MAYLQSMPKNETIKLREKHVGAACQLFFRSSPLKIVRGIAQYMYDEQGERYLDCINNSDIVTRT</sequence>
<proteinExistence type="inferred from homology"/>
<reference evidence="2 3" key="1">
    <citation type="journal article" date="2015" name="Genome Biol. Evol.">
        <title>The genome of winter moth (Operophtera brumata) provides a genomic perspective on sexual dimorphism and phenology.</title>
        <authorList>
            <person name="Derks M.F."/>
            <person name="Smit S."/>
            <person name="Salis L."/>
            <person name="Schijlen E."/>
            <person name="Bossers A."/>
            <person name="Mateman C."/>
            <person name="Pijl A.S."/>
            <person name="de Ridder D."/>
            <person name="Groenen M.A."/>
            <person name="Visser M.E."/>
            <person name="Megens H.J."/>
        </authorList>
    </citation>
    <scope>NUCLEOTIDE SEQUENCE [LARGE SCALE GENOMIC DNA]</scope>
    <source>
        <strain evidence="2">WM2013NL</strain>
        <tissue evidence="2">Head and thorax</tissue>
    </source>
</reference>
<evidence type="ECO:0000313" key="2">
    <source>
        <dbReference type="EMBL" id="KOB75827.1"/>
    </source>
</evidence>
<comment type="similarity">
    <text evidence="1">Belongs to the class-III pyridoxal-phosphate-dependent aminotransferase family.</text>
</comment>
<evidence type="ECO:0000313" key="3">
    <source>
        <dbReference type="Proteomes" id="UP000037510"/>
    </source>
</evidence>
<keyword evidence="3" id="KW-1185">Reference proteome</keyword>
<protein>
    <submittedName>
        <fullName evidence="2">Alanine-glyoxylate aminotransferase</fullName>
    </submittedName>
</protein>
<organism evidence="2 3">
    <name type="scientific">Operophtera brumata</name>
    <name type="common">Winter moth</name>
    <name type="synonym">Phalaena brumata</name>
    <dbReference type="NCBI Taxonomy" id="104452"/>
    <lineage>
        <taxon>Eukaryota</taxon>
        <taxon>Metazoa</taxon>
        <taxon>Ecdysozoa</taxon>
        <taxon>Arthropoda</taxon>
        <taxon>Hexapoda</taxon>
        <taxon>Insecta</taxon>
        <taxon>Pterygota</taxon>
        <taxon>Neoptera</taxon>
        <taxon>Endopterygota</taxon>
        <taxon>Lepidoptera</taxon>
        <taxon>Glossata</taxon>
        <taxon>Ditrysia</taxon>
        <taxon>Geometroidea</taxon>
        <taxon>Geometridae</taxon>
        <taxon>Larentiinae</taxon>
        <taxon>Operophtera</taxon>
    </lineage>
</organism>
<dbReference type="GO" id="GO:0005739">
    <property type="term" value="C:mitochondrion"/>
    <property type="evidence" value="ECO:0007669"/>
    <property type="project" value="TreeGrafter"/>
</dbReference>
<dbReference type="GO" id="GO:0008483">
    <property type="term" value="F:transaminase activity"/>
    <property type="evidence" value="ECO:0007669"/>
    <property type="project" value="UniProtKB-KW"/>
</dbReference>
<dbReference type="AlphaFoldDB" id="A0A0L7LK53"/>
<accession>A0A0L7LK53</accession>
<dbReference type="InterPro" id="IPR015422">
    <property type="entry name" value="PyrdxlP-dep_Trfase_small"/>
</dbReference>
<dbReference type="Proteomes" id="UP000037510">
    <property type="component" value="Unassembled WGS sequence"/>
</dbReference>
<dbReference type="InterPro" id="IPR015424">
    <property type="entry name" value="PyrdxlP-dep_Trfase"/>
</dbReference>
<gene>
    <name evidence="2" type="ORF">OBRU01_06722</name>
</gene>